<protein>
    <recommendedName>
        <fullName evidence="3">Lipoprotein</fullName>
    </recommendedName>
</protein>
<dbReference type="Proteomes" id="UP001595998">
    <property type="component" value="Unassembled WGS sequence"/>
</dbReference>
<dbReference type="PROSITE" id="PS51257">
    <property type="entry name" value="PROKAR_LIPOPROTEIN"/>
    <property type="match status" value="1"/>
</dbReference>
<evidence type="ECO:0000313" key="1">
    <source>
        <dbReference type="EMBL" id="MFC4427257.1"/>
    </source>
</evidence>
<comment type="caution">
    <text evidence="1">The sequence shown here is derived from an EMBL/GenBank/DDBJ whole genome shotgun (WGS) entry which is preliminary data.</text>
</comment>
<dbReference type="RefSeq" id="WP_380040560.1">
    <property type="nucleotide sequence ID" value="NZ_JBHSEH010000020.1"/>
</dbReference>
<accession>A0ABV8XRQ3</accession>
<dbReference type="EMBL" id="JBHSEH010000020">
    <property type="protein sequence ID" value="MFC4427257.1"/>
    <property type="molecule type" value="Genomic_DNA"/>
</dbReference>
<evidence type="ECO:0008006" key="3">
    <source>
        <dbReference type="Google" id="ProtNLM"/>
    </source>
</evidence>
<name>A0ABV8XRQ3_9DEIO</name>
<organism evidence="1 2">
    <name type="scientific">Deinococcus navajonensis</name>
    <dbReference type="NCBI Taxonomy" id="309884"/>
    <lineage>
        <taxon>Bacteria</taxon>
        <taxon>Thermotogati</taxon>
        <taxon>Deinococcota</taxon>
        <taxon>Deinococci</taxon>
        <taxon>Deinococcales</taxon>
        <taxon>Deinococcaceae</taxon>
        <taxon>Deinococcus</taxon>
    </lineage>
</organism>
<sequence length="167" mass="17279">MQTRVIAALVLGTLSACGRLDTAPQPAATLGSQGIRTTTSFSFTDLLSFPSPCTGEFATGPFTVSGEESVVMDASGGTHVQVDVVISGTYMGEAGTTFTESSRGRFHINLPSSGAVNAVNLLNGQITGSDGSTLLTKDRIVLVRDARGVVRVERSNLATTALRCQGP</sequence>
<keyword evidence="2" id="KW-1185">Reference proteome</keyword>
<gene>
    <name evidence="1" type="ORF">ACFOZ9_13660</name>
</gene>
<reference evidence="2" key="1">
    <citation type="journal article" date="2019" name="Int. J. Syst. Evol. Microbiol.">
        <title>The Global Catalogue of Microorganisms (GCM) 10K type strain sequencing project: providing services to taxonomists for standard genome sequencing and annotation.</title>
        <authorList>
            <consortium name="The Broad Institute Genomics Platform"/>
            <consortium name="The Broad Institute Genome Sequencing Center for Infectious Disease"/>
            <person name="Wu L."/>
            <person name="Ma J."/>
        </authorList>
    </citation>
    <scope>NUCLEOTIDE SEQUENCE [LARGE SCALE GENOMIC DNA]</scope>
    <source>
        <strain evidence="2">CCUG 56029</strain>
    </source>
</reference>
<proteinExistence type="predicted"/>
<evidence type="ECO:0000313" key="2">
    <source>
        <dbReference type="Proteomes" id="UP001595998"/>
    </source>
</evidence>